<dbReference type="EMBL" id="JBHRYO010000002">
    <property type="protein sequence ID" value="MFC3756320.1"/>
    <property type="molecule type" value="Genomic_DNA"/>
</dbReference>
<dbReference type="RefSeq" id="WP_290296721.1">
    <property type="nucleotide sequence ID" value="NZ_JAUFQR010000001.1"/>
</dbReference>
<evidence type="ECO:0000313" key="2">
    <source>
        <dbReference type="Proteomes" id="UP001595735"/>
    </source>
</evidence>
<organism evidence="1 2">
    <name type="scientific">Chryseobacterium tructae</name>
    <dbReference type="NCBI Taxonomy" id="1037380"/>
    <lineage>
        <taxon>Bacteria</taxon>
        <taxon>Pseudomonadati</taxon>
        <taxon>Bacteroidota</taxon>
        <taxon>Flavobacteriia</taxon>
        <taxon>Flavobacteriales</taxon>
        <taxon>Weeksellaceae</taxon>
        <taxon>Chryseobacterium group</taxon>
        <taxon>Chryseobacterium</taxon>
    </lineage>
</organism>
<gene>
    <name evidence="1" type="ORF">ACFONJ_10120</name>
</gene>
<accession>A0ABV7XTZ9</accession>
<dbReference type="Proteomes" id="UP001595735">
    <property type="component" value="Unassembled WGS sequence"/>
</dbReference>
<comment type="caution">
    <text evidence="1">The sequence shown here is derived from an EMBL/GenBank/DDBJ whole genome shotgun (WGS) entry which is preliminary data.</text>
</comment>
<evidence type="ECO:0008006" key="3">
    <source>
        <dbReference type="Google" id="ProtNLM"/>
    </source>
</evidence>
<evidence type="ECO:0000313" key="1">
    <source>
        <dbReference type="EMBL" id="MFC3756320.1"/>
    </source>
</evidence>
<protein>
    <recommendedName>
        <fullName evidence="3">YD repeat-containing protein</fullName>
    </recommendedName>
</protein>
<sequence>MKNYLFLGMMSTVVFFSSCSSNDDNETKNEPTGKTLLLSKVTTTYYDDPSKPKTVIKSFEYNSQGELIKQLSAGKAITFEYSNGKPIKANYYNAQQQLDFYSNFYYTGSQLNKIKNVYSNQSGSRTINYAYNSNGQLSSSTLCKTEDCSNSNTTSYTYSGDNISVGTTLGTSAFDMSNRSEYSYDNKLNPYTNINKYLKIMMGEITALSKNNYLINKDSFLFNGSWTPSETTTFTIQYNNSGFPVKATGIGSDGNLSVQYDYEYISQ</sequence>
<keyword evidence="2" id="KW-1185">Reference proteome</keyword>
<proteinExistence type="predicted"/>
<dbReference type="PROSITE" id="PS51257">
    <property type="entry name" value="PROKAR_LIPOPROTEIN"/>
    <property type="match status" value="1"/>
</dbReference>
<name>A0ABV7XTZ9_9FLAO</name>
<reference evidence="2" key="1">
    <citation type="journal article" date="2019" name="Int. J. Syst. Evol. Microbiol.">
        <title>The Global Catalogue of Microorganisms (GCM) 10K type strain sequencing project: providing services to taxonomists for standard genome sequencing and annotation.</title>
        <authorList>
            <consortium name="The Broad Institute Genomics Platform"/>
            <consortium name="The Broad Institute Genome Sequencing Center for Infectious Disease"/>
            <person name="Wu L."/>
            <person name="Ma J."/>
        </authorList>
    </citation>
    <scope>NUCLEOTIDE SEQUENCE [LARGE SCALE GENOMIC DNA]</scope>
    <source>
        <strain evidence="2">CECT 7798</strain>
    </source>
</reference>